<feature type="region of interest" description="Disordered" evidence="1">
    <location>
        <begin position="253"/>
        <end position="272"/>
    </location>
</feature>
<proteinExistence type="predicted"/>
<gene>
    <name evidence="2" type="ORF">AACH06_06330</name>
</gene>
<dbReference type="PANTHER" id="PTHR33973">
    <property type="entry name" value="OS07G0153300 PROTEIN"/>
    <property type="match status" value="1"/>
</dbReference>
<evidence type="ECO:0000313" key="3">
    <source>
        <dbReference type="Proteomes" id="UP001371218"/>
    </source>
</evidence>
<accession>A0ABU9BLR1</accession>
<dbReference type="Proteomes" id="UP001371218">
    <property type="component" value="Unassembled WGS sequence"/>
</dbReference>
<dbReference type="EMBL" id="JBBUTG010000003">
    <property type="protein sequence ID" value="MEK8030438.1"/>
    <property type="molecule type" value="Genomic_DNA"/>
</dbReference>
<comment type="caution">
    <text evidence="2">The sequence shown here is derived from an EMBL/GenBank/DDBJ whole genome shotgun (WGS) entry which is preliminary data.</text>
</comment>
<name>A0ABU9BLR1_9BURK</name>
<evidence type="ECO:0000313" key="2">
    <source>
        <dbReference type="EMBL" id="MEK8030438.1"/>
    </source>
</evidence>
<keyword evidence="3" id="KW-1185">Reference proteome</keyword>
<protein>
    <submittedName>
        <fullName evidence="2">DUF1365 domain-containing protein</fullName>
    </submittedName>
</protein>
<dbReference type="RefSeq" id="WP_341424805.1">
    <property type="nucleotide sequence ID" value="NZ_JBBUTG010000003.1"/>
</dbReference>
<sequence>MPSPRTNDASAATARPLIGVGEVRHARLRPHRHAFSYPAFYWMLPLRALRTRPEAVVRRGRFGWASFDDRDHGDGRADCLAWFDELLVREGVTDADGEVWLHCLPRMLGHVFKPVSFWFAHRADGSLAAILAEVNNTFGERHCYLLTGPKLGWGQELQATKVFHVSPFCRTEGRYRFRFMRTDQRQVVRVDLDGTDGPLITTSISGHLQPLTAASLRTTLWRLPLQSLAVVARIHWHALQLWWRGVPFNRKPEPPAQTVSTGSPTRLSEPAA</sequence>
<organism evidence="2 3">
    <name type="scientific">Ideonella lacteola</name>
    <dbReference type="NCBI Taxonomy" id="2984193"/>
    <lineage>
        <taxon>Bacteria</taxon>
        <taxon>Pseudomonadati</taxon>
        <taxon>Pseudomonadota</taxon>
        <taxon>Betaproteobacteria</taxon>
        <taxon>Burkholderiales</taxon>
        <taxon>Sphaerotilaceae</taxon>
        <taxon>Ideonella</taxon>
    </lineage>
</organism>
<dbReference type="InterPro" id="IPR010775">
    <property type="entry name" value="DUF1365"/>
</dbReference>
<dbReference type="Pfam" id="PF07103">
    <property type="entry name" value="DUF1365"/>
    <property type="match status" value="1"/>
</dbReference>
<feature type="compositionally biased region" description="Polar residues" evidence="1">
    <location>
        <begin position="257"/>
        <end position="266"/>
    </location>
</feature>
<dbReference type="PANTHER" id="PTHR33973:SF4">
    <property type="entry name" value="OS07G0153300 PROTEIN"/>
    <property type="match status" value="1"/>
</dbReference>
<evidence type="ECO:0000256" key="1">
    <source>
        <dbReference type="SAM" id="MobiDB-lite"/>
    </source>
</evidence>
<reference evidence="2 3" key="1">
    <citation type="submission" date="2024-04" db="EMBL/GenBank/DDBJ databases">
        <title>Novel species of the genus Ideonella isolated from streams.</title>
        <authorList>
            <person name="Lu H."/>
        </authorList>
    </citation>
    <scope>NUCLEOTIDE SEQUENCE [LARGE SCALE GENOMIC DNA]</scope>
    <source>
        <strain evidence="2 3">DXS29W</strain>
    </source>
</reference>